<evidence type="ECO:0000313" key="3">
    <source>
        <dbReference type="EMBL" id="CAD2218260.1"/>
    </source>
</evidence>
<dbReference type="OrthoDB" id="252783at2759"/>
<sequence length="529" mass="60291">MISSDQQRKAATGTPERKESSANRGGSSPKVSTQNASRLPEGTKENSNVPQRTRLEANRPSIPMTPERNLESEFANLRQSPPASAKRGNAEAKPSHVFTNTSKTPLREGSTSTKQSFSPHFFELPAEEEEEDEDEEETSVEYEVEEYEEETTETDSEEADTDRMNQFISDLMAEDPFFRAALEEKLSSKADVDLEEVMRRANYLHQQSYLQETSETSEEEEEMEEEEEEEEEEEAALPAVREESPLPDKKKSITEEFQTVINTFKERSQSRAEASQSPIAKEGEGKSGVVKFNDLETAHYYVCAALHGAEKIRGATAPLPPPLPLADKLQAAVARRLDVMKQDEELRSKDIPASDLENIKATHGKKLDDSLHQLLEDSKKALDLFTTVEERQALVEGKERLLMMRKDEFEDRCVAVETVRKEIENKRKSLAARNKHIQQREDKYRTLLIQHSEREKEIQQKVSEVEELGKKVSSWLRILEGREAHLIEKEERLQRLQADVVRRGDDVHLYHKNVKKIQPVSPPPTSNLP</sequence>
<dbReference type="Proteomes" id="UP000515908">
    <property type="component" value="Chromosome 10"/>
</dbReference>
<feature type="compositionally biased region" description="Polar residues" evidence="2">
    <location>
        <begin position="22"/>
        <end position="37"/>
    </location>
</feature>
<feature type="region of interest" description="Disordered" evidence="2">
    <location>
        <begin position="205"/>
        <end position="284"/>
    </location>
</feature>
<keyword evidence="4" id="KW-1185">Reference proteome</keyword>
<dbReference type="EMBL" id="LR877154">
    <property type="protein sequence ID" value="CAD2218260.1"/>
    <property type="molecule type" value="Genomic_DNA"/>
</dbReference>
<feature type="compositionally biased region" description="Acidic residues" evidence="2">
    <location>
        <begin position="215"/>
        <end position="235"/>
    </location>
</feature>
<accession>A0A7G2CEG8</accession>
<feature type="region of interest" description="Disordered" evidence="2">
    <location>
        <begin position="1"/>
        <end position="161"/>
    </location>
</feature>
<feature type="coiled-coil region" evidence="1">
    <location>
        <begin position="406"/>
        <end position="440"/>
    </location>
</feature>
<evidence type="ECO:0000256" key="1">
    <source>
        <dbReference type="SAM" id="Coils"/>
    </source>
</evidence>
<feature type="compositionally biased region" description="Polar residues" evidence="2">
    <location>
        <begin position="97"/>
        <end position="118"/>
    </location>
</feature>
<keyword evidence="1" id="KW-0175">Coiled coil</keyword>
<protein>
    <submittedName>
        <fullName evidence="3">Uncharacterized protein</fullName>
    </submittedName>
</protein>
<evidence type="ECO:0000313" key="4">
    <source>
        <dbReference type="Proteomes" id="UP000515908"/>
    </source>
</evidence>
<evidence type="ECO:0000256" key="2">
    <source>
        <dbReference type="SAM" id="MobiDB-lite"/>
    </source>
</evidence>
<dbReference type="AlphaFoldDB" id="A0A7G2CEG8"/>
<gene>
    <name evidence="3" type="ORF">ADEAN_000574800</name>
</gene>
<name>A0A7G2CEG8_9TRYP</name>
<reference evidence="3 4" key="1">
    <citation type="submission" date="2020-08" db="EMBL/GenBank/DDBJ databases">
        <authorList>
            <person name="Newling K."/>
            <person name="Davey J."/>
            <person name="Forrester S."/>
        </authorList>
    </citation>
    <scope>NUCLEOTIDE SEQUENCE [LARGE SCALE GENOMIC DNA]</scope>
    <source>
        <strain evidence="4">Crithidia deanei Carvalho (ATCC PRA-265)</strain>
    </source>
</reference>
<dbReference type="VEuPathDB" id="TriTrypDB:ADEAN_000574800"/>
<feature type="compositionally biased region" description="Basic and acidic residues" evidence="2">
    <location>
        <begin position="240"/>
        <end position="254"/>
    </location>
</feature>
<organism evidence="3 4">
    <name type="scientific">Angomonas deanei</name>
    <dbReference type="NCBI Taxonomy" id="59799"/>
    <lineage>
        <taxon>Eukaryota</taxon>
        <taxon>Discoba</taxon>
        <taxon>Euglenozoa</taxon>
        <taxon>Kinetoplastea</taxon>
        <taxon>Metakinetoplastina</taxon>
        <taxon>Trypanosomatida</taxon>
        <taxon>Trypanosomatidae</taxon>
        <taxon>Strigomonadinae</taxon>
        <taxon>Angomonas</taxon>
    </lineage>
</organism>
<proteinExistence type="predicted"/>
<feature type="compositionally biased region" description="Acidic residues" evidence="2">
    <location>
        <begin position="125"/>
        <end position="160"/>
    </location>
</feature>